<dbReference type="EMBL" id="JAYGHX010000002">
    <property type="protein sequence ID" value="MEA5390423.1"/>
    <property type="molecule type" value="Genomic_DNA"/>
</dbReference>
<organism evidence="1 2">
    <name type="scientific">Cyanobium gracile UHCC 0139</name>
    <dbReference type="NCBI Taxonomy" id="3110308"/>
    <lineage>
        <taxon>Bacteria</taxon>
        <taxon>Bacillati</taxon>
        <taxon>Cyanobacteriota</taxon>
        <taxon>Cyanophyceae</taxon>
        <taxon>Synechococcales</taxon>
        <taxon>Prochlorococcaceae</taxon>
        <taxon>Cyanobium</taxon>
    </lineage>
</organism>
<dbReference type="PROSITE" id="PS51197">
    <property type="entry name" value="HTH_RRF2_2"/>
    <property type="match status" value="1"/>
</dbReference>
<dbReference type="InterPro" id="IPR000944">
    <property type="entry name" value="Tscrpt_reg_Rrf2"/>
</dbReference>
<dbReference type="Pfam" id="PF02082">
    <property type="entry name" value="Rrf2"/>
    <property type="match status" value="1"/>
</dbReference>
<protein>
    <submittedName>
        <fullName evidence="1">Rrf2 family transcriptional regulator</fullName>
    </submittedName>
</protein>
<evidence type="ECO:0000313" key="2">
    <source>
        <dbReference type="Proteomes" id="UP001304461"/>
    </source>
</evidence>
<dbReference type="NCBIfam" id="TIGR00738">
    <property type="entry name" value="rrf2_super"/>
    <property type="match status" value="1"/>
</dbReference>
<comment type="caution">
    <text evidence="1">The sequence shown here is derived from an EMBL/GenBank/DDBJ whole genome shotgun (WGS) entry which is preliminary data.</text>
</comment>
<gene>
    <name evidence="1" type="ORF">VB738_04015</name>
</gene>
<dbReference type="InterPro" id="IPR036388">
    <property type="entry name" value="WH-like_DNA-bd_sf"/>
</dbReference>
<dbReference type="SUPFAM" id="SSF46785">
    <property type="entry name" value="Winged helix' DNA-binding domain"/>
    <property type="match status" value="1"/>
</dbReference>
<keyword evidence="2" id="KW-1185">Reference proteome</keyword>
<dbReference type="InterPro" id="IPR036390">
    <property type="entry name" value="WH_DNA-bd_sf"/>
</dbReference>
<dbReference type="Gene3D" id="1.10.10.10">
    <property type="entry name" value="Winged helix-like DNA-binding domain superfamily/Winged helix DNA-binding domain"/>
    <property type="match status" value="1"/>
</dbReference>
<sequence>MLRRSGIYALKALLELALDPPRWQSVSALAEAQDLPGPMLEQLMLKLRRAALVEARRGRQGGYRLRRPPAEVPLAAILAAVDAPPGSLLAMGGAEEDPRPSDRVTRVLNRRLLQALERELDQLTLEDLLFDLRSARAAFSASGGLLLG</sequence>
<reference evidence="1 2" key="1">
    <citation type="submission" date="2023-12" db="EMBL/GenBank/DDBJ databases">
        <title>Baltic Sea Cyanobacteria.</title>
        <authorList>
            <person name="Delbaje E."/>
            <person name="Fewer D.P."/>
            <person name="Shishido T.K."/>
        </authorList>
    </citation>
    <scope>NUCLEOTIDE SEQUENCE [LARGE SCALE GENOMIC DNA]</scope>
    <source>
        <strain evidence="1 2">UHCC 0139</strain>
    </source>
</reference>
<dbReference type="RefSeq" id="WP_323304527.1">
    <property type="nucleotide sequence ID" value="NZ_JAYGHX010000002.1"/>
</dbReference>
<evidence type="ECO:0000313" key="1">
    <source>
        <dbReference type="EMBL" id="MEA5390423.1"/>
    </source>
</evidence>
<proteinExistence type="predicted"/>
<name>A0ABU5RRN8_9CYAN</name>
<dbReference type="PANTHER" id="PTHR33221:SF16">
    <property type="entry name" value="HTH-TYPE TRANSCRIPTIONAL REGULATOR SLR0846-RELATED"/>
    <property type="match status" value="1"/>
</dbReference>
<accession>A0ABU5RRN8</accession>
<dbReference type="PANTHER" id="PTHR33221">
    <property type="entry name" value="WINGED HELIX-TURN-HELIX TRANSCRIPTIONAL REGULATOR, RRF2 FAMILY"/>
    <property type="match status" value="1"/>
</dbReference>
<dbReference type="Proteomes" id="UP001304461">
    <property type="component" value="Unassembled WGS sequence"/>
</dbReference>